<dbReference type="Proteomes" id="UP000015380">
    <property type="component" value="Chromosome"/>
</dbReference>
<evidence type="ECO:0000313" key="1">
    <source>
        <dbReference type="EMBL" id="AGS39617.1"/>
    </source>
</evidence>
<keyword evidence="2" id="KW-1185">Reference proteome</keyword>
<accession>S5TFJ9</accession>
<reference evidence="1 2" key="1">
    <citation type="submission" date="2013-05" db="EMBL/GenBank/DDBJ databases">
        <title>Between feast and famine: a lifestyle of most important marine PAH-degrading bacterium Cycloclasticus sp. 7ME.</title>
        <authorList>
            <person name="Yakimov M.M."/>
            <person name="Messina E."/>
            <person name="Genovese M."/>
            <person name="Denaro R."/>
            <person name="Crisafi F."/>
            <person name="Russo D."/>
            <person name="Cappello S."/>
            <person name="Santisi S."/>
            <person name="Smedile F."/>
            <person name="Golyshina O.V."/>
            <person name="Tran H."/>
            <person name="Pieper D.H."/>
            <person name="Golyshin P.N."/>
            <person name="Giuliano L."/>
        </authorList>
    </citation>
    <scope>NUCLEOTIDE SEQUENCE [LARGE SCALE GENOMIC DNA]</scope>
    <source>
        <strain evidence="1 2">78-ME</strain>
    </source>
</reference>
<dbReference type="HOGENOM" id="CLU_2154202_0_0_6"/>
<protein>
    <submittedName>
        <fullName evidence="1">Uncharacterized protein</fullName>
    </submittedName>
</protein>
<dbReference type="AlphaFoldDB" id="S5TFJ9"/>
<organism evidence="1 2">
    <name type="scientific">Cycloclasticus zancles 78-ME</name>
    <dbReference type="NCBI Taxonomy" id="1198232"/>
    <lineage>
        <taxon>Bacteria</taxon>
        <taxon>Pseudomonadati</taxon>
        <taxon>Pseudomonadota</taxon>
        <taxon>Gammaproteobacteria</taxon>
        <taxon>Thiotrichales</taxon>
        <taxon>Piscirickettsiaceae</taxon>
        <taxon>Cycloclasticus</taxon>
    </lineage>
</organism>
<dbReference type="KEGG" id="cza:CYCME_1288"/>
<proteinExistence type="predicted"/>
<name>S5TFJ9_9GAMM</name>
<dbReference type="RefSeq" id="WP_020932465.1">
    <property type="nucleotide sequence ID" value="NC_021917.1"/>
</dbReference>
<dbReference type="EMBL" id="CP005996">
    <property type="protein sequence ID" value="AGS39617.1"/>
    <property type="molecule type" value="Genomic_DNA"/>
</dbReference>
<evidence type="ECO:0000313" key="2">
    <source>
        <dbReference type="Proteomes" id="UP000015380"/>
    </source>
</evidence>
<reference evidence="2" key="2">
    <citation type="journal article" date="2016" name="Environ. Microbiol. Rep.">
        <title>Analysis of defence systems and a conjugative IncP-1 plasmid in the marine polyaromatic hydrocarbons-degrading bacterium Cycloclasticus sp. 78-ME.</title>
        <authorList>
            <person name="Yakimov M.M."/>
            <person name="Crisafi F."/>
            <person name="Messina E."/>
            <person name="Smedile F."/>
            <person name="Lopatina A."/>
            <person name="Denaro R."/>
            <person name="Pieper D.H."/>
            <person name="Golyshin P.N."/>
            <person name="Giuliano L."/>
        </authorList>
    </citation>
    <scope>NUCLEOTIDE SEQUENCE [LARGE SCALE GENOMIC DNA]</scope>
    <source>
        <strain evidence="2">78-ME</strain>
    </source>
</reference>
<sequence>MKKYFSGLISSYLLYKTVLNDGKSHRFLEIKREGGAEGGYYGANKCRKSIEYPPNVQLKAQYQNWTQTNLINECQHDNSDRHLNCGATQCLGKLLDEMNRTLAHRNRHDYP</sequence>
<gene>
    <name evidence="1" type="ORF">CYCME_1288</name>
</gene>